<evidence type="ECO:0000313" key="1">
    <source>
        <dbReference type="EMBL" id="ANJ27442.1"/>
    </source>
</evidence>
<gene>
    <name evidence="1" type="ORF">ATC03_12720</name>
</gene>
<organism evidence="1 2">
    <name type="scientific">Agromyces aureus</name>
    <dbReference type="NCBI Taxonomy" id="453304"/>
    <lineage>
        <taxon>Bacteria</taxon>
        <taxon>Bacillati</taxon>
        <taxon>Actinomycetota</taxon>
        <taxon>Actinomycetes</taxon>
        <taxon>Micrococcales</taxon>
        <taxon>Microbacteriaceae</taxon>
        <taxon>Agromyces</taxon>
    </lineage>
</organism>
<dbReference type="OrthoDB" id="4701311at2"/>
<evidence type="ECO:0008006" key="3">
    <source>
        <dbReference type="Google" id="ProtNLM"/>
    </source>
</evidence>
<dbReference type="AlphaFoldDB" id="A0A191WGU1"/>
<dbReference type="STRING" id="453304.ATC03_12720"/>
<reference evidence="2" key="2">
    <citation type="submission" date="2016-01" db="EMBL/GenBank/DDBJ databases">
        <title>Complete genome sequence of Agromyces aureus AR33T and comparison with related organisms.</title>
        <authorList>
            <person name="Corretto E."/>
            <person name="Antonielli L."/>
            <person name="Sessitsch A."/>
            <person name="Brader G."/>
        </authorList>
    </citation>
    <scope>NUCLEOTIDE SEQUENCE [LARGE SCALE GENOMIC DNA]</scope>
    <source>
        <strain evidence="2">AR33</strain>
    </source>
</reference>
<protein>
    <recommendedName>
        <fullName evidence="3">AbiEi antitoxin C-terminal domain-containing protein</fullName>
    </recommendedName>
</protein>
<sequence length="146" mass="16177">MIIDADARAMRFEQETAALGGIARRSDLRRMGVDDEFVRILVARGGLIRVRQAWYALPATHLDVQRACRAGGRLACVSALRFLGEEVEGDGLLHIEIAANALARRPDPESGQVRVHQPRRPSRGDRAVVAIDVARNQWEQCGRTGR</sequence>
<dbReference type="Proteomes" id="UP000078437">
    <property type="component" value="Chromosome"/>
</dbReference>
<proteinExistence type="predicted"/>
<name>A0A191WGU1_9MICO</name>
<dbReference type="EMBL" id="CP013979">
    <property type="protein sequence ID" value="ANJ27442.1"/>
    <property type="molecule type" value="Genomic_DNA"/>
</dbReference>
<dbReference type="KEGG" id="agy:ATC03_12720"/>
<keyword evidence="2" id="KW-1185">Reference proteome</keyword>
<reference evidence="1 2" key="1">
    <citation type="journal article" date="2016" name="Int. J. Syst. Evol. Microbiol.">
        <title>Agromyces aureus sp. nov., isolated from the rhizosphere of Salix caprea L. grown in a heavy-metal-contaminated soil.</title>
        <authorList>
            <person name="Corretto E."/>
            <person name="Antonielli L."/>
            <person name="Sessitsch A."/>
            <person name="Compant S."/>
            <person name="Gorfer M."/>
            <person name="Kuffner M."/>
            <person name="Brader G."/>
        </authorList>
    </citation>
    <scope>NUCLEOTIDE SEQUENCE [LARGE SCALE GENOMIC DNA]</scope>
    <source>
        <strain evidence="1 2">AR33</strain>
    </source>
</reference>
<accession>A0A191WGU1</accession>
<dbReference type="RefSeq" id="WP_067877669.1">
    <property type="nucleotide sequence ID" value="NZ_CP013979.1"/>
</dbReference>
<evidence type="ECO:0000313" key="2">
    <source>
        <dbReference type="Proteomes" id="UP000078437"/>
    </source>
</evidence>